<dbReference type="InterPro" id="IPR002347">
    <property type="entry name" value="SDR_fam"/>
</dbReference>
<dbReference type="GO" id="GO:0016614">
    <property type="term" value="F:oxidoreductase activity, acting on CH-OH group of donors"/>
    <property type="evidence" value="ECO:0007669"/>
    <property type="project" value="UniProtKB-ARBA"/>
</dbReference>
<dbReference type="InterPro" id="IPR020904">
    <property type="entry name" value="Sc_DH/Rdtase_CS"/>
</dbReference>
<keyword evidence="2" id="KW-0560">Oxidoreductase</keyword>
<gene>
    <name evidence="3" type="ordered locus">CLDAP_01670</name>
</gene>
<name>I0HYW9_CALAS</name>
<dbReference type="EMBL" id="AP012337">
    <property type="protein sequence ID" value="BAL98206.1"/>
    <property type="molecule type" value="Genomic_DNA"/>
</dbReference>
<dbReference type="STRING" id="926550.CLDAP_01670"/>
<evidence type="ECO:0000256" key="1">
    <source>
        <dbReference type="ARBA" id="ARBA00006484"/>
    </source>
</evidence>
<dbReference type="HOGENOM" id="CLU_010194_1_3_0"/>
<proteinExistence type="inferred from homology"/>
<reference evidence="3 4" key="1">
    <citation type="submission" date="2012-02" db="EMBL/GenBank/DDBJ databases">
        <title>Complete genome sequence of Caldilinea aerophila DSM 14535 (= NBRC 102666).</title>
        <authorList>
            <person name="Oguchi A."/>
            <person name="Hosoyama A."/>
            <person name="Sekine M."/>
            <person name="Fukai R."/>
            <person name="Kato Y."/>
            <person name="Nakamura S."/>
            <person name="Hanada S."/>
            <person name="Yamazaki S."/>
            <person name="Fujita N."/>
        </authorList>
    </citation>
    <scope>NUCLEOTIDE SEQUENCE [LARGE SCALE GENOMIC DNA]</scope>
    <source>
        <strain evidence="4">DSM 14535 / JCM 11387 / NBRC 104270 / STL-6-O1</strain>
    </source>
</reference>
<dbReference type="PRINTS" id="PR00081">
    <property type="entry name" value="GDHRDH"/>
</dbReference>
<dbReference type="KEGG" id="cap:CLDAP_01670"/>
<dbReference type="Gene3D" id="3.40.50.720">
    <property type="entry name" value="NAD(P)-binding Rossmann-like Domain"/>
    <property type="match status" value="1"/>
</dbReference>
<dbReference type="PANTHER" id="PTHR48107">
    <property type="entry name" value="NADPH-DEPENDENT ALDEHYDE REDUCTASE-LIKE PROTEIN, CHLOROPLASTIC-RELATED"/>
    <property type="match status" value="1"/>
</dbReference>
<dbReference type="NCBIfam" id="NF009389">
    <property type="entry name" value="PRK12748.1"/>
    <property type="match status" value="1"/>
</dbReference>
<accession>I0HYW9</accession>
<dbReference type="Proteomes" id="UP000007880">
    <property type="component" value="Chromosome"/>
</dbReference>
<dbReference type="PANTHER" id="PTHR48107:SF7">
    <property type="entry name" value="RE15974P"/>
    <property type="match status" value="1"/>
</dbReference>
<dbReference type="PATRIC" id="fig|926550.5.peg.179"/>
<dbReference type="PROSITE" id="PS00061">
    <property type="entry name" value="ADH_SHORT"/>
    <property type="match status" value="1"/>
</dbReference>
<dbReference type="RefSeq" id="WP_014431448.1">
    <property type="nucleotide sequence ID" value="NC_017079.1"/>
</dbReference>
<dbReference type="InterPro" id="IPR036291">
    <property type="entry name" value="NAD(P)-bd_dom_sf"/>
</dbReference>
<protein>
    <submittedName>
        <fullName evidence="3">Putative oxidoreductase</fullName>
    </submittedName>
</protein>
<evidence type="ECO:0000313" key="3">
    <source>
        <dbReference type="EMBL" id="BAL98206.1"/>
    </source>
</evidence>
<dbReference type="FunFam" id="3.40.50.720:FF:000084">
    <property type="entry name" value="Short-chain dehydrogenase reductase"/>
    <property type="match status" value="1"/>
</dbReference>
<evidence type="ECO:0000256" key="2">
    <source>
        <dbReference type="ARBA" id="ARBA00023002"/>
    </source>
</evidence>
<dbReference type="SUPFAM" id="SSF51735">
    <property type="entry name" value="NAD(P)-binding Rossmann-fold domains"/>
    <property type="match status" value="1"/>
</dbReference>
<sequence>MKIDLSGRIAIVTGASRRAGIGAAIARRLAGAGADLLITYFLPYDRRTYGEQGEGEVEQLLSELRAFGVRAYGLEANLSQSGTPRHIFDTAHGLLGMPSILVNNACHSEPGGIEQLDADQLDRHYAVNVRGSLLMCQEFLRRWRGTHGGRIISLTSGQGVGPMPGELAYVVTKAAIDAMTITLAAEVAGRGITVNAVDPGPTDTGWMSAELREAIAAKSYLRRVGLPEDVANLVCFLASDQGEWITGQIIRSRGGT</sequence>
<dbReference type="Pfam" id="PF13561">
    <property type="entry name" value="adh_short_C2"/>
    <property type="match status" value="1"/>
</dbReference>
<dbReference type="AlphaFoldDB" id="I0HYW9"/>
<comment type="similarity">
    <text evidence="1">Belongs to the short-chain dehydrogenases/reductases (SDR) family.</text>
</comment>
<evidence type="ECO:0000313" key="4">
    <source>
        <dbReference type="Proteomes" id="UP000007880"/>
    </source>
</evidence>
<dbReference type="OrthoDB" id="9803333at2"/>
<organism evidence="3 4">
    <name type="scientific">Caldilinea aerophila (strain DSM 14535 / JCM 11387 / NBRC 104270 / STL-6-O1)</name>
    <dbReference type="NCBI Taxonomy" id="926550"/>
    <lineage>
        <taxon>Bacteria</taxon>
        <taxon>Bacillati</taxon>
        <taxon>Chloroflexota</taxon>
        <taxon>Caldilineae</taxon>
        <taxon>Caldilineales</taxon>
        <taxon>Caldilineaceae</taxon>
        <taxon>Caldilinea</taxon>
    </lineage>
</organism>
<keyword evidence="4" id="KW-1185">Reference proteome</keyword>
<dbReference type="eggNOG" id="COG1028">
    <property type="taxonomic scope" value="Bacteria"/>
</dbReference>